<feature type="compositionally biased region" description="Basic and acidic residues" evidence="1">
    <location>
        <begin position="186"/>
        <end position="197"/>
    </location>
</feature>
<dbReference type="EMBL" id="CP016251">
    <property type="protein sequence ID" value="ANQ10496.1"/>
    <property type="molecule type" value="Genomic_DNA"/>
</dbReference>
<feature type="compositionally biased region" description="Acidic residues" evidence="1">
    <location>
        <begin position="421"/>
        <end position="444"/>
    </location>
</feature>
<dbReference type="OrthoDB" id="372890at2759"/>
<dbReference type="AlphaFoldDB" id="A0A1B1E643"/>
<feature type="region of interest" description="Disordered" evidence="1">
    <location>
        <begin position="133"/>
        <end position="251"/>
    </location>
</feature>
<proteinExistence type="predicted"/>
<feature type="compositionally biased region" description="Basic and acidic residues" evidence="1">
    <location>
        <begin position="151"/>
        <end position="165"/>
    </location>
</feature>
<accession>A0A1B1E643</accession>
<evidence type="ECO:0008006" key="4">
    <source>
        <dbReference type="Google" id="ProtNLM"/>
    </source>
</evidence>
<feature type="compositionally biased region" description="Acidic residues" evidence="1">
    <location>
        <begin position="198"/>
        <end position="219"/>
    </location>
</feature>
<dbReference type="Proteomes" id="UP000092716">
    <property type="component" value="Chromosome 13"/>
</dbReference>
<sequence>MFWTVKRRVFTFIFLPYAILVCSDKTVNIGSALVGVLTGGLMGGLTGSLVSGLTNALPHAAAGGGPNMQTCQSAGCSSYKNITHGDSGDCLNGFICKKCKRTHAKNPSICFYSSLQGYENLYEAHLEDFTQTTPYDNFNVPVDKSSKGKGNNKDASNDSGKETMSGKKSGSNKRDSSLEEEDDGEDKGKLQSRAKGELDDEGEESDVEDDAESEEEDEASDTKDKRGGSEGGNSSQGKNNGGNNFDADSDTESFLQKSTNHLHGKGELHQLVEKNSKSRPPKGEDGFTSLLETHIQLPTNEGRYNSGRFEFAGSSTSAEGAPSKGHSFIQSRNAKEKIVYKRLKINLNKHEEYFKNKLHKCHVGEDGVATFYVKVLLQIVKDKNDIYVDVSRGKASSNMATGSDGQKGTEGQKTNRRSQSGEEEENDEDEETDNDSDSDSESDDERSGGNGAVNKYAYVEVHSAQAKNAHTNSAKPNEEYSFYQVNEDLDGDSMGNYYKSRNGFFKSIFKRVFKKKGESEDDTGGEDEDTDEQPQGKKKKRWGFSWKRRRGGNKQLQGGDGDDEESEDESPTNRRPSGKKRRFFGRSKRNDDNNNNDDDDDNEESDDEESTGTYGQSGAGKKGKDKHSKKGKGSKGGKLEGNTSKVVNLFTKLKKKIIPVKQKLHIEAFFNSIIVKTCKNALKWEGNMFRKQSLVEMTLKVPVKMKYIKKEPLHFFRSGYEVILTCRNCEEVLFNSCVQLYCSKTASKAERPVEHHNAHATGGAVGNTAAVAAGAVAAGALATGAVAAGTLATGTVSVGSTPKSSHLYSSDPSDFSPILMFDYNGQYFPGNVNSETDYNNSEGHLHVIYPVILATLMIVLLV</sequence>
<evidence type="ECO:0000313" key="3">
    <source>
        <dbReference type="Proteomes" id="UP000092716"/>
    </source>
</evidence>
<feature type="compositionally biased region" description="Acidic residues" evidence="1">
    <location>
        <begin position="560"/>
        <end position="570"/>
    </location>
</feature>
<evidence type="ECO:0000313" key="2">
    <source>
        <dbReference type="EMBL" id="ANQ10496.1"/>
    </source>
</evidence>
<gene>
    <name evidence="2" type="ORF">PCOAH_00048280</name>
</gene>
<feature type="region of interest" description="Disordered" evidence="1">
    <location>
        <begin position="394"/>
        <end position="459"/>
    </location>
</feature>
<dbReference type="KEGG" id="pcot:PCOAH_00048280"/>
<feature type="compositionally biased region" description="Basic residues" evidence="1">
    <location>
        <begin position="621"/>
        <end position="635"/>
    </location>
</feature>
<dbReference type="VEuPathDB" id="PlasmoDB:PCOAH_00048280"/>
<dbReference type="RefSeq" id="XP_019917191.1">
    <property type="nucleotide sequence ID" value="XM_020061611.1"/>
</dbReference>
<name>A0A1B1E643_9APIC</name>
<organism evidence="2 3">
    <name type="scientific">Plasmodium coatneyi</name>
    <dbReference type="NCBI Taxonomy" id="208452"/>
    <lineage>
        <taxon>Eukaryota</taxon>
        <taxon>Sar</taxon>
        <taxon>Alveolata</taxon>
        <taxon>Apicomplexa</taxon>
        <taxon>Aconoidasida</taxon>
        <taxon>Haemosporida</taxon>
        <taxon>Plasmodiidae</taxon>
        <taxon>Plasmodium</taxon>
    </lineage>
</organism>
<evidence type="ECO:0000256" key="1">
    <source>
        <dbReference type="SAM" id="MobiDB-lite"/>
    </source>
</evidence>
<feature type="compositionally biased region" description="Basic residues" evidence="1">
    <location>
        <begin position="576"/>
        <end position="587"/>
    </location>
</feature>
<dbReference type="GeneID" id="30911559"/>
<feature type="region of interest" description="Disordered" evidence="1">
    <location>
        <begin position="515"/>
        <end position="641"/>
    </location>
</feature>
<feature type="compositionally biased region" description="Acidic residues" evidence="1">
    <location>
        <begin position="594"/>
        <end position="610"/>
    </location>
</feature>
<reference evidence="3" key="1">
    <citation type="submission" date="2016-06" db="EMBL/GenBank/DDBJ databases">
        <title>First high quality genome sequence of Plasmodium coatneyi using continuous long reads from single molecule, real-time sequencing.</title>
        <authorList>
            <person name="Chien J.-T."/>
            <person name="Pakala S.B."/>
            <person name="Geraldo J.A."/>
            <person name="Lapp S.A."/>
            <person name="Barnwell J.W."/>
            <person name="Kissinger J.C."/>
            <person name="Galinski M.R."/>
            <person name="Humphrey J.C."/>
        </authorList>
    </citation>
    <scope>NUCLEOTIDE SEQUENCE [LARGE SCALE GENOMIC DNA]</scope>
    <source>
        <strain evidence="3">Hackeri</strain>
    </source>
</reference>
<keyword evidence="3" id="KW-1185">Reference proteome</keyword>
<feature type="compositionally biased region" description="Polar residues" evidence="1">
    <location>
        <begin position="394"/>
        <end position="412"/>
    </location>
</feature>
<feature type="compositionally biased region" description="Low complexity" evidence="1">
    <location>
        <begin position="232"/>
        <end position="244"/>
    </location>
</feature>
<feature type="compositionally biased region" description="Basic residues" evidence="1">
    <location>
        <begin position="536"/>
        <end position="552"/>
    </location>
</feature>
<feature type="compositionally biased region" description="Acidic residues" evidence="1">
    <location>
        <begin position="519"/>
        <end position="532"/>
    </location>
</feature>
<protein>
    <recommendedName>
        <fullName evidence="4">Surface-related antigen SRA</fullName>
    </recommendedName>
</protein>